<organism evidence="1 2">
    <name type="scientific">Aeromonas veronii</name>
    <dbReference type="NCBI Taxonomy" id="654"/>
    <lineage>
        <taxon>Bacteria</taxon>
        <taxon>Pseudomonadati</taxon>
        <taxon>Pseudomonadota</taxon>
        <taxon>Gammaproteobacteria</taxon>
        <taxon>Aeromonadales</taxon>
        <taxon>Aeromonadaceae</taxon>
        <taxon>Aeromonas</taxon>
    </lineage>
</organism>
<dbReference type="Proteomes" id="UP000439123">
    <property type="component" value="Unassembled WGS sequence"/>
</dbReference>
<gene>
    <name evidence="1" type="ORF">AERO8C_140129</name>
</gene>
<reference evidence="1 2" key="1">
    <citation type="submission" date="2019-10" db="EMBL/GenBank/DDBJ databases">
        <authorList>
            <person name="Karimi E."/>
        </authorList>
    </citation>
    <scope>NUCLEOTIDE SEQUENCE [LARGE SCALE GENOMIC DNA]</scope>
    <source>
        <strain evidence="1">Aeromonas sp. 8C</strain>
    </source>
</reference>
<dbReference type="EMBL" id="CABWLC010000006">
    <property type="protein sequence ID" value="VXA82650.1"/>
    <property type="molecule type" value="Genomic_DNA"/>
</dbReference>
<proteinExistence type="predicted"/>
<evidence type="ECO:0000313" key="1">
    <source>
        <dbReference type="EMBL" id="VXA82650.1"/>
    </source>
</evidence>
<evidence type="ECO:0000313" key="2">
    <source>
        <dbReference type="Proteomes" id="UP000439123"/>
    </source>
</evidence>
<dbReference type="AlphaFoldDB" id="A0A653KU70"/>
<protein>
    <submittedName>
        <fullName evidence="1">Uncharacterized protein</fullName>
    </submittedName>
</protein>
<sequence>MGPLSGAPSYVNNGLRLEVSESLD</sequence>
<accession>A0A653KU70</accession>
<name>A0A653KU70_AERVE</name>